<evidence type="ECO:0000259" key="1">
    <source>
        <dbReference type="Pfam" id="PF01968"/>
    </source>
</evidence>
<gene>
    <name evidence="4" type="primary">apc3_1</name>
    <name evidence="4" type="ORF">GJW-30_1_01943</name>
</gene>
<dbReference type="EMBL" id="AP014946">
    <property type="protein sequence ID" value="BAT59410.1"/>
    <property type="molecule type" value="Genomic_DNA"/>
</dbReference>
<dbReference type="GO" id="GO:0006749">
    <property type="term" value="P:glutathione metabolic process"/>
    <property type="evidence" value="ECO:0007669"/>
    <property type="project" value="TreeGrafter"/>
</dbReference>
<keyword evidence="4" id="KW-0436">Ligase</keyword>
<dbReference type="RefSeq" id="WP_096354712.1">
    <property type="nucleotide sequence ID" value="NZ_AP014946.1"/>
</dbReference>
<dbReference type="Pfam" id="PF01968">
    <property type="entry name" value="Hydantoinase_A"/>
    <property type="match status" value="1"/>
</dbReference>
<dbReference type="InterPro" id="IPR045079">
    <property type="entry name" value="Oxoprolinase-like"/>
</dbReference>
<dbReference type="Pfam" id="PF19278">
    <property type="entry name" value="Hydant_A_C"/>
    <property type="match status" value="1"/>
</dbReference>
<proteinExistence type="predicted"/>
<dbReference type="GO" id="GO:0016874">
    <property type="term" value="F:ligase activity"/>
    <property type="evidence" value="ECO:0007669"/>
    <property type="project" value="UniProtKB-KW"/>
</dbReference>
<name>A0A0S3PU40_9BRAD</name>
<evidence type="ECO:0000313" key="5">
    <source>
        <dbReference type="Proteomes" id="UP000236884"/>
    </source>
</evidence>
<keyword evidence="5" id="KW-1185">Reference proteome</keyword>
<reference evidence="4 5" key="1">
    <citation type="submission" date="2015-08" db="EMBL/GenBank/DDBJ databases">
        <title>Investigation of the bacterial diversity of lava forest soil.</title>
        <authorList>
            <person name="Lee J.S."/>
        </authorList>
    </citation>
    <scope>NUCLEOTIDE SEQUENCE [LARGE SCALE GENOMIC DNA]</scope>
    <source>
        <strain evidence="4 5">GJW-30</strain>
    </source>
</reference>
<dbReference type="PANTHER" id="PTHR11365">
    <property type="entry name" value="5-OXOPROLINASE RELATED"/>
    <property type="match status" value="1"/>
</dbReference>
<dbReference type="InterPro" id="IPR008040">
    <property type="entry name" value="Hydant_A_N"/>
</dbReference>
<accession>A0A0S3PU40</accession>
<dbReference type="GO" id="GO:0005829">
    <property type="term" value="C:cytosol"/>
    <property type="evidence" value="ECO:0007669"/>
    <property type="project" value="TreeGrafter"/>
</dbReference>
<protein>
    <submittedName>
        <fullName evidence="4">Acetophenone carboxylase gamma subunit</fullName>
        <ecNumber evidence="4">6.4.1.8</ecNumber>
    </submittedName>
</protein>
<evidence type="ECO:0000313" key="4">
    <source>
        <dbReference type="EMBL" id="BAT59410.1"/>
    </source>
</evidence>
<feature type="domain" description="Acetophenone carboxylase-like C-terminal" evidence="3">
    <location>
        <begin position="522"/>
        <end position="684"/>
    </location>
</feature>
<feature type="domain" description="Hydantoinase A/oxoprolinase" evidence="1">
    <location>
        <begin position="209"/>
        <end position="504"/>
    </location>
</feature>
<dbReference type="GO" id="GO:0017168">
    <property type="term" value="F:5-oxoprolinase (ATP-hydrolyzing) activity"/>
    <property type="evidence" value="ECO:0007669"/>
    <property type="project" value="TreeGrafter"/>
</dbReference>
<dbReference type="InterPro" id="IPR049517">
    <property type="entry name" value="ACX-like_C"/>
</dbReference>
<feature type="domain" description="Hydantoinase/oxoprolinase N-terminal" evidence="2">
    <location>
        <begin position="4"/>
        <end position="188"/>
    </location>
</feature>
<dbReference type="Pfam" id="PF05378">
    <property type="entry name" value="Hydant_A_N"/>
    <property type="match status" value="1"/>
</dbReference>
<dbReference type="OrthoDB" id="9759608at2"/>
<evidence type="ECO:0000259" key="2">
    <source>
        <dbReference type="Pfam" id="PF05378"/>
    </source>
</evidence>
<dbReference type="EC" id="6.4.1.8" evidence="4"/>
<dbReference type="InterPro" id="IPR002821">
    <property type="entry name" value="Hydantoinase_A"/>
</dbReference>
<evidence type="ECO:0000259" key="3">
    <source>
        <dbReference type="Pfam" id="PF19278"/>
    </source>
</evidence>
<dbReference type="Proteomes" id="UP000236884">
    <property type="component" value="Chromosome"/>
</dbReference>
<sequence length="698" mass="73398">MSYRIAIDIGGTFTDGVIENVKTGEVRLAKRLTTQSDPGQALADVVDDLLSATNAANGKGKPAALVSEVVHGSTLVTNALIERKGVKTALIATEGTGDIIDIGREVRYDLYDLDIQMPKPLVERGERFELNERVATDGRILVAPSQEDIDGVVEKVRQSGAQSVAVAFLHACVNPDNEIRVGEALRKALPNVAVSLSSRVAREIREYERTTTATANAFVQPIVAKYLNELSARLRQAGIDAPLRIMVSSGGSTSAGNAAEVPITTLESGPAGGVLSAANAGRAAGFDDVLAFDMGGTTAKICTVIGGAPSVVHSFEAARVKRFKKGSGLPLLIASIDLIEIGAGGGSIARISDLGLLTVGPDSASADPGPACYGRGGQGATVTDADLTLGYLNPDFFLGGRMSLDASAAEAALQRLGDRLSLAAREVATGIFNVVNEAMAGAARVHIAEKAQDPRRFTMVATGGAGPVHAVEIARKLRVPRVLFPIAAGTGSCLGFLAAPIRVDRSLSKPTRLEAVDWVETDTAVSALKRDAEKELNETLTGPAEVTWQLLVEMRYVGQGANLTVSFPLRKLDATFAPDLEAEFRKSYEINYGGVLPSGTLELVTWRIVGATRQGVKHFAWPHGTAEATITPKAKREIFCTDKGEMASVSVYDRYALAGGARLKGPLILEESESTVVVPIAADVEVLSDLSVLVRLGA</sequence>
<dbReference type="AlphaFoldDB" id="A0A0S3PU40"/>
<organism evidence="4 5">
    <name type="scientific">Variibacter gotjawalensis</name>
    <dbReference type="NCBI Taxonomy" id="1333996"/>
    <lineage>
        <taxon>Bacteria</taxon>
        <taxon>Pseudomonadati</taxon>
        <taxon>Pseudomonadota</taxon>
        <taxon>Alphaproteobacteria</taxon>
        <taxon>Hyphomicrobiales</taxon>
        <taxon>Nitrobacteraceae</taxon>
        <taxon>Variibacter</taxon>
    </lineage>
</organism>
<dbReference type="KEGG" id="vgo:GJW-30_1_01943"/>
<dbReference type="PANTHER" id="PTHR11365:SF23">
    <property type="entry name" value="HYPOTHETICAL 5-OXOPROLINASE (EUROFUNG)-RELATED"/>
    <property type="match status" value="1"/>
</dbReference>